<dbReference type="PANTHER" id="PTHR37984">
    <property type="entry name" value="PROTEIN CBG26694"/>
    <property type="match status" value="1"/>
</dbReference>
<dbReference type="InterPro" id="IPR036397">
    <property type="entry name" value="RNaseH_sf"/>
</dbReference>
<dbReference type="GO" id="GO:0046872">
    <property type="term" value="F:metal ion binding"/>
    <property type="evidence" value="ECO:0007669"/>
    <property type="project" value="UniProtKB-KW"/>
</dbReference>
<dbReference type="SUPFAM" id="SSF54160">
    <property type="entry name" value="Chromo domain-like"/>
    <property type="match status" value="1"/>
</dbReference>
<evidence type="ECO:0000256" key="9">
    <source>
        <dbReference type="ARBA" id="ARBA00023125"/>
    </source>
</evidence>
<dbReference type="Gene3D" id="1.10.340.70">
    <property type="match status" value="1"/>
</dbReference>
<dbReference type="InterPro" id="IPR050951">
    <property type="entry name" value="Retrovirus_Pol_polyprotein"/>
</dbReference>
<dbReference type="InterPro" id="IPR012337">
    <property type="entry name" value="RNaseH-like_sf"/>
</dbReference>
<dbReference type="FunFam" id="3.30.420.10:FF:000219">
    <property type="entry name" value="Putative retroelement"/>
    <property type="match status" value="1"/>
</dbReference>
<dbReference type="InterPro" id="IPR016197">
    <property type="entry name" value="Chromo-like_dom_sf"/>
</dbReference>
<evidence type="ECO:0000256" key="8">
    <source>
        <dbReference type="ARBA" id="ARBA00022932"/>
    </source>
</evidence>
<evidence type="ECO:0000256" key="6">
    <source>
        <dbReference type="ARBA" id="ARBA00022908"/>
    </source>
</evidence>
<evidence type="ECO:0000256" key="1">
    <source>
        <dbReference type="ARBA" id="ARBA00022670"/>
    </source>
</evidence>
<reference evidence="13 14" key="1">
    <citation type="submission" date="2024-02" db="EMBL/GenBank/DDBJ databases">
        <title>High-quality chromosome-scale genome assembly of Pensacola bahiagrass (Paspalum notatum Flugge var. saurae).</title>
        <authorList>
            <person name="Vega J.M."/>
            <person name="Podio M."/>
            <person name="Orjuela J."/>
            <person name="Siena L.A."/>
            <person name="Pessino S.C."/>
            <person name="Combes M.C."/>
            <person name="Mariac C."/>
            <person name="Albertini E."/>
            <person name="Pupilli F."/>
            <person name="Ortiz J.P.A."/>
            <person name="Leblanc O."/>
        </authorList>
    </citation>
    <scope>NUCLEOTIDE SEQUENCE [LARGE SCALE GENOMIC DNA]</scope>
    <source>
        <strain evidence="13">R1</strain>
        <tissue evidence="13">Leaf</tissue>
    </source>
</reference>
<dbReference type="GO" id="GO:0006508">
    <property type="term" value="P:proteolysis"/>
    <property type="evidence" value="ECO:0007669"/>
    <property type="project" value="UniProtKB-KW"/>
</dbReference>
<dbReference type="GO" id="GO:0015074">
    <property type="term" value="P:DNA integration"/>
    <property type="evidence" value="ECO:0007669"/>
    <property type="project" value="UniProtKB-KW"/>
</dbReference>
<dbReference type="Pfam" id="PF00665">
    <property type="entry name" value="rve"/>
    <property type="match status" value="1"/>
</dbReference>
<gene>
    <name evidence="13" type="ORF">U9M48_004900</name>
</gene>
<name>A0AAQ3SJF3_PASNO</name>
<dbReference type="AlphaFoldDB" id="A0AAQ3SJF3"/>
<dbReference type="Gene3D" id="3.30.420.10">
    <property type="entry name" value="Ribonuclease H-like superfamily/Ribonuclease H"/>
    <property type="match status" value="1"/>
</dbReference>
<dbReference type="GO" id="GO:0003677">
    <property type="term" value="F:DNA binding"/>
    <property type="evidence" value="ECO:0007669"/>
    <property type="project" value="UniProtKB-KW"/>
</dbReference>
<keyword evidence="5" id="KW-0460">Magnesium</keyword>
<feature type="domain" description="Integrase catalytic" evidence="12">
    <location>
        <begin position="185"/>
        <end position="347"/>
    </location>
</feature>
<keyword evidence="7" id="KW-0695">RNA-directed DNA polymerase</keyword>
<keyword evidence="14" id="KW-1185">Reference proteome</keyword>
<evidence type="ECO:0000259" key="12">
    <source>
        <dbReference type="PROSITE" id="PS50994"/>
    </source>
</evidence>
<sequence length="575" mass="64345">MGPPLHRSHRPLQPALPSRPAADYNTPTLQAPGVRLHGEYKLGASNVVADALSRRDEHEGVILALSAPTFSLFDDVRQELDASPAMCALREAIIAGRKLALWTVVDGLVLFKGRVHLPPSSPTIQAVLRLAHGFGHEGAQKTLHHLRTDFHIVNDRAAVLDFIRSCVTCQLNKVEHLQPAGLLQPLQVPDTVWTDVAMDFVEGFLRVNGKSVILTVVNRFSKYAHFIPLAHPYTAASVARAFFDEIVRLHGIPASIVSDRDPVFTSSFWQELFRLAGVKLNFTSAFHPQSDGQSEATNKIIVMYLRCLAGDQPRQWVQWLRWAEFCYNSSFQSSLGTSPFMVVYGRAPPTIRSYEEGATRLPAVAKAAADRDEFISEIKEHLEQAQQVYKGQYDKHHRHLEFEVGDWVWLRLLHRPAASMAVRGRSKLGPKFYGPFQVEAHIGDVSYQLTLPLGTRLHPVFHVGLLKRYVGEPPATMPPLPPTHHGRVCAVPAKVIHSRLVCGGHELLVRWEGATVSETSWMPLVEFRSWSPAFKLEDELLIKGREVSCGDFSMPGGARGLARRRRVPRRQQIRV</sequence>
<dbReference type="InterPro" id="IPR001584">
    <property type="entry name" value="Integrase_cat-core"/>
</dbReference>
<dbReference type="GO" id="GO:0004190">
    <property type="term" value="F:aspartic-type endopeptidase activity"/>
    <property type="evidence" value="ECO:0007669"/>
    <property type="project" value="UniProtKB-KW"/>
</dbReference>
<feature type="region of interest" description="Disordered" evidence="11">
    <location>
        <begin position="1"/>
        <end position="28"/>
    </location>
</feature>
<dbReference type="Pfam" id="PF24626">
    <property type="entry name" value="SH3_Tf2-1"/>
    <property type="match status" value="1"/>
</dbReference>
<dbReference type="EMBL" id="CP144745">
    <property type="protein sequence ID" value="WVZ54032.1"/>
    <property type="molecule type" value="Genomic_DNA"/>
</dbReference>
<evidence type="ECO:0000256" key="7">
    <source>
        <dbReference type="ARBA" id="ARBA00022918"/>
    </source>
</evidence>
<dbReference type="InterPro" id="IPR056924">
    <property type="entry name" value="SH3_Tf2-1"/>
</dbReference>
<proteinExistence type="predicted"/>
<dbReference type="Pfam" id="PF17921">
    <property type="entry name" value="Integrase_H2C2"/>
    <property type="match status" value="1"/>
</dbReference>
<keyword evidence="8" id="KW-0548">Nucleotidyltransferase</keyword>
<keyword evidence="9" id="KW-0238">DNA-binding</keyword>
<dbReference type="GO" id="GO:0006310">
    <property type="term" value="P:DNA recombination"/>
    <property type="evidence" value="ECO:0007669"/>
    <property type="project" value="UniProtKB-KW"/>
</dbReference>
<dbReference type="SUPFAM" id="SSF53098">
    <property type="entry name" value="Ribonuclease H-like"/>
    <property type="match status" value="1"/>
</dbReference>
<evidence type="ECO:0000256" key="4">
    <source>
        <dbReference type="ARBA" id="ARBA00022801"/>
    </source>
</evidence>
<keyword evidence="10" id="KW-0233">DNA recombination</keyword>
<accession>A0AAQ3SJF3</accession>
<protein>
    <recommendedName>
        <fullName evidence="12">Integrase catalytic domain-containing protein</fullName>
    </recommendedName>
</protein>
<dbReference type="PANTHER" id="PTHR37984:SF5">
    <property type="entry name" value="PROTEIN NYNRIN-LIKE"/>
    <property type="match status" value="1"/>
</dbReference>
<dbReference type="Proteomes" id="UP001341281">
    <property type="component" value="Chromosome 01"/>
</dbReference>
<keyword evidence="2" id="KW-0479">Metal-binding</keyword>
<evidence type="ECO:0000256" key="11">
    <source>
        <dbReference type="SAM" id="MobiDB-lite"/>
    </source>
</evidence>
<dbReference type="GO" id="GO:0003964">
    <property type="term" value="F:RNA-directed DNA polymerase activity"/>
    <property type="evidence" value="ECO:0007669"/>
    <property type="project" value="UniProtKB-KW"/>
</dbReference>
<evidence type="ECO:0000256" key="3">
    <source>
        <dbReference type="ARBA" id="ARBA00022750"/>
    </source>
</evidence>
<feature type="compositionally biased region" description="Basic residues" evidence="11">
    <location>
        <begin position="1"/>
        <end position="10"/>
    </location>
</feature>
<dbReference type="PROSITE" id="PS50994">
    <property type="entry name" value="INTEGRASE"/>
    <property type="match status" value="1"/>
</dbReference>
<keyword evidence="1" id="KW-0645">Protease</keyword>
<dbReference type="InterPro" id="IPR041588">
    <property type="entry name" value="Integrase_H2C2"/>
</dbReference>
<evidence type="ECO:0000256" key="5">
    <source>
        <dbReference type="ARBA" id="ARBA00022842"/>
    </source>
</evidence>
<keyword evidence="3" id="KW-0064">Aspartyl protease</keyword>
<evidence type="ECO:0000256" key="10">
    <source>
        <dbReference type="ARBA" id="ARBA00023172"/>
    </source>
</evidence>
<evidence type="ECO:0000256" key="2">
    <source>
        <dbReference type="ARBA" id="ARBA00022723"/>
    </source>
</evidence>
<keyword evidence="8" id="KW-0239">DNA-directed DNA polymerase</keyword>
<keyword evidence="4" id="KW-0378">Hydrolase</keyword>
<organism evidence="13 14">
    <name type="scientific">Paspalum notatum var. saurae</name>
    <dbReference type="NCBI Taxonomy" id="547442"/>
    <lineage>
        <taxon>Eukaryota</taxon>
        <taxon>Viridiplantae</taxon>
        <taxon>Streptophyta</taxon>
        <taxon>Embryophyta</taxon>
        <taxon>Tracheophyta</taxon>
        <taxon>Spermatophyta</taxon>
        <taxon>Magnoliopsida</taxon>
        <taxon>Liliopsida</taxon>
        <taxon>Poales</taxon>
        <taxon>Poaceae</taxon>
        <taxon>PACMAD clade</taxon>
        <taxon>Panicoideae</taxon>
        <taxon>Andropogonodae</taxon>
        <taxon>Paspaleae</taxon>
        <taxon>Paspalinae</taxon>
        <taxon>Paspalum</taxon>
    </lineage>
</organism>
<keyword evidence="8" id="KW-0808">Transferase</keyword>
<dbReference type="GO" id="GO:0003887">
    <property type="term" value="F:DNA-directed DNA polymerase activity"/>
    <property type="evidence" value="ECO:0007669"/>
    <property type="project" value="UniProtKB-KW"/>
</dbReference>
<evidence type="ECO:0000313" key="13">
    <source>
        <dbReference type="EMBL" id="WVZ54032.1"/>
    </source>
</evidence>
<keyword evidence="6" id="KW-0229">DNA integration</keyword>
<evidence type="ECO:0000313" key="14">
    <source>
        <dbReference type="Proteomes" id="UP001341281"/>
    </source>
</evidence>